<evidence type="ECO:0000313" key="5">
    <source>
        <dbReference type="Proteomes" id="UP001165082"/>
    </source>
</evidence>
<gene>
    <name evidence="4" type="ORF">TrRE_jg3508</name>
</gene>
<name>A0A9W7FH15_9STRA</name>
<dbReference type="CDD" id="cd00201">
    <property type="entry name" value="WW"/>
    <property type="match status" value="1"/>
</dbReference>
<dbReference type="AlphaFoldDB" id="A0A9W7FH15"/>
<dbReference type="Pfam" id="PF00397">
    <property type="entry name" value="WW"/>
    <property type="match status" value="1"/>
</dbReference>
<protein>
    <recommendedName>
        <fullName evidence="3">WW domain-containing protein</fullName>
    </recommendedName>
</protein>
<reference evidence="4" key="1">
    <citation type="submission" date="2022-07" db="EMBL/GenBank/DDBJ databases">
        <title>Genome analysis of Parmales, a sister group of diatoms, reveals the evolutionary specialization of diatoms from phago-mixotrophs to photoautotrophs.</title>
        <authorList>
            <person name="Ban H."/>
            <person name="Sato S."/>
            <person name="Yoshikawa S."/>
            <person name="Kazumasa Y."/>
            <person name="Nakamura Y."/>
            <person name="Ichinomiya M."/>
            <person name="Saitoh K."/>
            <person name="Sato N."/>
            <person name="Blanc-Mathieu R."/>
            <person name="Endo H."/>
            <person name="Kuwata A."/>
            <person name="Ogata H."/>
        </authorList>
    </citation>
    <scope>NUCLEOTIDE SEQUENCE</scope>
</reference>
<dbReference type="EMBL" id="BRXZ01000466">
    <property type="protein sequence ID" value="GMI12234.1"/>
    <property type="molecule type" value="Genomic_DNA"/>
</dbReference>
<evidence type="ECO:0000256" key="1">
    <source>
        <dbReference type="SAM" id="Coils"/>
    </source>
</evidence>
<feature type="region of interest" description="Disordered" evidence="2">
    <location>
        <begin position="89"/>
        <end position="121"/>
    </location>
</feature>
<keyword evidence="1" id="KW-0175">Coiled coil</keyword>
<feature type="coiled-coil region" evidence="1">
    <location>
        <begin position="37"/>
        <end position="85"/>
    </location>
</feature>
<evidence type="ECO:0000256" key="2">
    <source>
        <dbReference type="SAM" id="MobiDB-lite"/>
    </source>
</evidence>
<evidence type="ECO:0000259" key="3">
    <source>
        <dbReference type="PROSITE" id="PS50020"/>
    </source>
</evidence>
<proteinExistence type="predicted"/>
<accession>A0A9W7FH15</accession>
<evidence type="ECO:0000313" key="4">
    <source>
        <dbReference type="EMBL" id="GMI12234.1"/>
    </source>
</evidence>
<keyword evidence="5" id="KW-1185">Reference proteome</keyword>
<feature type="compositionally biased region" description="Basic and acidic residues" evidence="2">
    <location>
        <begin position="95"/>
        <end position="118"/>
    </location>
</feature>
<dbReference type="PROSITE" id="PS50020">
    <property type="entry name" value="WW_DOMAIN_2"/>
    <property type="match status" value="1"/>
</dbReference>
<sequence>QKEFNLVMGREGVSVADTTMVEKEVEKARQEGQRMADEAARKVEEQAAKKIQELEDRFEARMKMLEKREMRLASLEMENESAKLMALHAQGSAENAKRELESVWEDPNKDPTKEEAKKWVSHIDPSTGVAYWYNKETGETKWED</sequence>
<organism evidence="4 5">
    <name type="scientific">Triparma retinervis</name>
    <dbReference type="NCBI Taxonomy" id="2557542"/>
    <lineage>
        <taxon>Eukaryota</taxon>
        <taxon>Sar</taxon>
        <taxon>Stramenopiles</taxon>
        <taxon>Ochrophyta</taxon>
        <taxon>Bolidophyceae</taxon>
        <taxon>Parmales</taxon>
        <taxon>Triparmaceae</taxon>
        <taxon>Triparma</taxon>
    </lineage>
</organism>
<comment type="caution">
    <text evidence="4">The sequence shown here is derived from an EMBL/GenBank/DDBJ whole genome shotgun (WGS) entry which is preliminary data.</text>
</comment>
<dbReference type="InterPro" id="IPR001202">
    <property type="entry name" value="WW_dom"/>
</dbReference>
<dbReference type="SUPFAM" id="SSF51045">
    <property type="entry name" value="WW domain"/>
    <property type="match status" value="1"/>
</dbReference>
<feature type="non-terminal residue" evidence="4">
    <location>
        <position position="1"/>
    </location>
</feature>
<dbReference type="OrthoDB" id="123866at2759"/>
<dbReference type="InterPro" id="IPR036020">
    <property type="entry name" value="WW_dom_sf"/>
</dbReference>
<dbReference type="Gene3D" id="2.20.70.10">
    <property type="match status" value="1"/>
</dbReference>
<feature type="domain" description="WW" evidence="3">
    <location>
        <begin position="119"/>
        <end position="144"/>
    </location>
</feature>
<dbReference type="Proteomes" id="UP001165082">
    <property type="component" value="Unassembled WGS sequence"/>
</dbReference>